<evidence type="ECO:0000259" key="2">
    <source>
        <dbReference type="PROSITE" id="PS51840"/>
    </source>
</evidence>
<evidence type="ECO:0000313" key="4">
    <source>
        <dbReference type="Proteomes" id="UP001163823"/>
    </source>
</evidence>
<dbReference type="EMBL" id="JARAOO010000013">
    <property type="protein sequence ID" value="KAJ7945526.1"/>
    <property type="molecule type" value="Genomic_DNA"/>
</dbReference>
<dbReference type="InterPro" id="IPR019448">
    <property type="entry name" value="NT-C2"/>
</dbReference>
<feature type="compositionally biased region" description="Low complexity" evidence="1">
    <location>
        <begin position="160"/>
        <end position="173"/>
    </location>
</feature>
<dbReference type="AlphaFoldDB" id="A0AAD7KUV0"/>
<organism evidence="3 4">
    <name type="scientific">Quillaja saponaria</name>
    <name type="common">Soap bark tree</name>
    <dbReference type="NCBI Taxonomy" id="32244"/>
    <lineage>
        <taxon>Eukaryota</taxon>
        <taxon>Viridiplantae</taxon>
        <taxon>Streptophyta</taxon>
        <taxon>Embryophyta</taxon>
        <taxon>Tracheophyta</taxon>
        <taxon>Spermatophyta</taxon>
        <taxon>Magnoliopsida</taxon>
        <taxon>eudicotyledons</taxon>
        <taxon>Gunneridae</taxon>
        <taxon>Pentapetalae</taxon>
        <taxon>rosids</taxon>
        <taxon>fabids</taxon>
        <taxon>Fabales</taxon>
        <taxon>Quillajaceae</taxon>
        <taxon>Quillaja</taxon>
    </lineage>
</organism>
<dbReference type="Pfam" id="PF10358">
    <property type="entry name" value="NT-C2"/>
    <property type="match status" value="1"/>
</dbReference>
<feature type="region of interest" description="Disordered" evidence="1">
    <location>
        <begin position="200"/>
        <end position="241"/>
    </location>
</feature>
<evidence type="ECO:0000256" key="1">
    <source>
        <dbReference type="SAM" id="MobiDB-lite"/>
    </source>
</evidence>
<feature type="domain" description="C2 NT-type" evidence="2">
    <location>
        <begin position="7"/>
        <end position="158"/>
    </location>
</feature>
<proteinExistence type="predicted"/>
<gene>
    <name evidence="3" type="ORF">O6P43_030577</name>
</gene>
<reference evidence="3" key="1">
    <citation type="journal article" date="2023" name="Science">
        <title>Elucidation of the pathway for biosynthesis of saponin adjuvants from the soapbark tree.</title>
        <authorList>
            <person name="Reed J."/>
            <person name="Orme A."/>
            <person name="El-Demerdash A."/>
            <person name="Owen C."/>
            <person name="Martin L.B.B."/>
            <person name="Misra R.C."/>
            <person name="Kikuchi S."/>
            <person name="Rejzek M."/>
            <person name="Martin A.C."/>
            <person name="Harkess A."/>
            <person name="Leebens-Mack J."/>
            <person name="Louveau T."/>
            <person name="Stephenson M.J."/>
            <person name="Osbourn A."/>
        </authorList>
    </citation>
    <scope>NUCLEOTIDE SEQUENCE</scope>
    <source>
        <strain evidence="3">S10</strain>
    </source>
</reference>
<accession>A0AAD7KUV0</accession>
<dbReference type="GO" id="GO:0005643">
    <property type="term" value="C:nuclear pore"/>
    <property type="evidence" value="ECO:0007669"/>
    <property type="project" value="InterPro"/>
</dbReference>
<evidence type="ECO:0000313" key="3">
    <source>
        <dbReference type="EMBL" id="KAJ7945526.1"/>
    </source>
</evidence>
<comment type="caution">
    <text evidence="3">The sequence shown here is derived from an EMBL/GenBank/DDBJ whole genome shotgun (WGS) entry which is preliminary data.</text>
</comment>
<name>A0AAD7KUV0_QUISA</name>
<keyword evidence="4" id="KW-1185">Reference proteome</keyword>
<protein>
    <submittedName>
        <fullName evidence="3">EEIG1/EHBP1 N-terminal domain containing protein</fullName>
    </submittedName>
</protein>
<dbReference type="PANTHER" id="PTHR31344">
    <property type="entry name" value="NUCLEAR PORE COMPLEX PROTEIN NUP205"/>
    <property type="match status" value="1"/>
</dbReference>
<feature type="compositionally biased region" description="Low complexity" evidence="1">
    <location>
        <begin position="209"/>
        <end position="222"/>
    </location>
</feature>
<dbReference type="InterPro" id="IPR021827">
    <property type="entry name" value="Nup186/Nup192/Nup205"/>
</dbReference>
<dbReference type="Proteomes" id="UP001163823">
    <property type="component" value="Chromosome 13"/>
</dbReference>
<dbReference type="PANTHER" id="PTHR31344:SF13">
    <property type="entry name" value="EEIG1_EHBP1 PROTEIN AMINO-TERMINAL DOMAIN PROTEIN"/>
    <property type="match status" value="1"/>
</dbReference>
<feature type="region of interest" description="Disordered" evidence="1">
    <location>
        <begin position="160"/>
        <end position="187"/>
    </location>
</feature>
<sequence>MVLGIRGKSRRSVSVQVHYLIHVREIKPWPPSQSLRSTQSVLLQWANGDQNSGSFTSGVGDGRIEFNYSFRLPVVFFKESSKRGTTRDIFQKNCLEFYLFEFQKDKAVRSQLLGSATINLADYGVTKETIAINTLVNCKKSFRNSTQPVLYINIQPFDPDSSISSPESSLSKEVSLDKDGNESISELLNSGNNEEAEIASFTDDDDNDGSSSDTSQIITSSDLVISAGSPPQSDKKGSEYAMDSTERVTRELILLAGAASASSLINSVGGESNHSNGSGFPSSLDVENLVNNLPSLPRTFEERVKGSDVSCKVQESNQQSDRQNIIGGNEDIVASTGKFVQVGMHSNITSFSHSEAIQEDSSRARRQNKHMQEKITSAFDLGTLNHKGRKEQQEHEREQQILGMNKHIVENELLYNFSEEETRMQPKLKSNALSFSRNSHEQQTNVLRNDKLKHLKSIELPLTSKSNFMLAEKVNTAKDTCIGSMSHAATESTDISYNKTELESKVEVLQEELREAAAVEVSLYSAVADHGGSANKVHAPARRLSRLYFHACKVGCPAKIASAAKSAVSGFVLVSKACGNDVPRLTFWLSNSILLRAIVSQGVGKLQLIACPCINNECKGSTSVKRSSKYTPLEGKKDNTVEHLYDWEDPRTFVVALEKLEAWVFSRIVESVWWQTLTPYMQSAAAKSSSSRKTRRRYDLSDQEQGNFSIDLWKRAFKDACERLCPLRVGGHDCGCLPVIARLVMEQLVLPIPAGKSNFGAGAQLKNAIGNWSRWLTDLFGIDDNDSPEDGIELDGDKSLECDTSFKAFHLLYTLSDLMMLPFEMLADISARKEVCPRFGASLIKRVLNNFVPDEFCSDPIPDAVLEALNSEDILEADEEYIISIPWTAAPTLYLPPPAASFMGILGVGGSQALVRSGSSVLKKSNTSDDELDELDSPLAVIGIEDFKVSIVSGKKNLTSKEKGGRKVVRYELLREVWGGGE</sequence>
<dbReference type="PROSITE" id="PS51840">
    <property type="entry name" value="C2_NT"/>
    <property type="match status" value="1"/>
</dbReference>
<dbReference type="KEGG" id="qsa:O6P43_030577"/>